<feature type="region of interest" description="Disordered" evidence="1">
    <location>
        <begin position="1"/>
        <end position="25"/>
    </location>
</feature>
<dbReference type="Gene3D" id="1.10.10.2840">
    <property type="entry name" value="PucR C-terminal helix-turn-helix domain"/>
    <property type="match status" value="1"/>
</dbReference>
<evidence type="ECO:0000256" key="1">
    <source>
        <dbReference type="SAM" id="MobiDB-lite"/>
    </source>
</evidence>
<dbReference type="InterPro" id="IPR042070">
    <property type="entry name" value="PucR_C-HTH_sf"/>
</dbReference>
<sequence length="589" mass="63120">MRSGANREPGKPRVDAPSNGAPMSSKLRADADMVGTPRAGDALCVPAWRLLSASTITVCVKYSNTLTIIVNMAPTLADLLADRSLALSCAAGHHLLHRSVSQVHVAEIRDPSPWLARDLLLLTTGLVERTSEELDRYFVALAERGVAAVGFGVGLIVEEIPADWLRAADAHGIPLLRIPLSTPYIAVSEFVARRHADRQLDQVRHMLEVQQRLAYTDATPEQQEQGLERLGRELDAAVLWAAPGGLKQLAPEHARLDPAEVQAVATELSRHVASGRTAASASIGPLYLHLASTAGSPIAVVRRRRYTPLEQGLIGSIATFIDLSRDTVARTGLAASLREQLIAEAVSGRMSADPRLFELLSPGAARCTVAFFGPATHAGARARREPAAGLLLKAALAAELTVGVPAATPLLAPTEDGFFVVLPATQAGPAADAIDRFIRAERGALAEWRAGVSRTGTPADTLELCEEARRAHRASAGHPELRALTTAQLGTEDALSDWLLRSESPPVFSEWQARLDGLPQAHGERVREALHAFLAANGALERAAETLGVHRQTLNSRLRDAERLLGVALDSPTERALLWLAFETRALPR</sequence>
<dbReference type="PANTHER" id="PTHR33744:SF17">
    <property type="entry name" value="CONSERVED PROTEIN"/>
    <property type="match status" value="1"/>
</dbReference>
<organism evidence="4 5">
    <name type="scientific">Leucobacter chromiireducens subsp. chromiireducens</name>
    <dbReference type="NCBI Taxonomy" id="660067"/>
    <lineage>
        <taxon>Bacteria</taxon>
        <taxon>Bacillati</taxon>
        <taxon>Actinomycetota</taxon>
        <taxon>Actinomycetes</taxon>
        <taxon>Micrococcales</taxon>
        <taxon>Microbacteriaceae</taxon>
        <taxon>Leucobacter</taxon>
    </lineage>
</organism>
<feature type="domain" description="PucR C-terminal helix-turn-helix" evidence="3">
    <location>
        <begin position="528"/>
        <end position="583"/>
    </location>
</feature>
<dbReference type="PANTHER" id="PTHR33744">
    <property type="entry name" value="CARBOHYDRATE DIACID REGULATOR"/>
    <property type="match status" value="1"/>
</dbReference>
<dbReference type="InterPro" id="IPR012914">
    <property type="entry name" value="PucR_dom"/>
</dbReference>
<evidence type="ECO:0008006" key="6">
    <source>
        <dbReference type="Google" id="ProtNLM"/>
    </source>
</evidence>
<name>A0ABS1SNZ3_9MICO</name>
<dbReference type="Proteomes" id="UP001646141">
    <property type="component" value="Unassembled WGS sequence"/>
</dbReference>
<dbReference type="Pfam" id="PF13556">
    <property type="entry name" value="HTH_30"/>
    <property type="match status" value="1"/>
</dbReference>
<evidence type="ECO:0000259" key="2">
    <source>
        <dbReference type="Pfam" id="PF07905"/>
    </source>
</evidence>
<dbReference type="InterPro" id="IPR025736">
    <property type="entry name" value="PucR_C-HTH_dom"/>
</dbReference>
<evidence type="ECO:0000259" key="3">
    <source>
        <dbReference type="Pfam" id="PF13556"/>
    </source>
</evidence>
<dbReference type="EMBL" id="QYAD01000002">
    <property type="protein sequence ID" value="MBL3689910.1"/>
    <property type="molecule type" value="Genomic_DNA"/>
</dbReference>
<gene>
    <name evidence="4" type="ORF">D3226_08030</name>
</gene>
<accession>A0ABS1SNZ3</accession>
<evidence type="ECO:0000313" key="4">
    <source>
        <dbReference type="EMBL" id="MBL3689910.1"/>
    </source>
</evidence>
<reference evidence="4 5" key="1">
    <citation type="submission" date="2018-09" db="EMBL/GenBank/DDBJ databases">
        <title>Comparative genomics of Leucobacter spp.</title>
        <authorList>
            <person name="Reis A.C."/>
            <person name="Kolvenbach B.A."/>
            <person name="Corvini P.F.X."/>
            <person name="Nunes O.C."/>
        </authorList>
    </citation>
    <scope>NUCLEOTIDE SEQUENCE [LARGE SCALE GENOMIC DNA]</scope>
    <source>
        <strain evidence="4 5">L-1</strain>
    </source>
</reference>
<feature type="domain" description="Purine catabolism PurC-like" evidence="2">
    <location>
        <begin position="78"/>
        <end position="192"/>
    </location>
</feature>
<protein>
    <recommendedName>
        <fullName evidence="6">PucR family transcriptional regulator</fullName>
    </recommendedName>
</protein>
<keyword evidence="5" id="KW-1185">Reference proteome</keyword>
<comment type="caution">
    <text evidence="4">The sequence shown here is derived from an EMBL/GenBank/DDBJ whole genome shotgun (WGS) entry which is preliminary data.</text>
</comment>
<dbReference type="Pfam" id="PF07905">
    <property type="entry name" value="PucR"/>
    <property type="match status" value="1"/>
</dbReference>
<evidence type="ECO:0000313" key="5">
    <source>
        <dbReference type="Proteomes" id="UP001646141"/>
    </source>
</evidence>
<dbReference type="InterPro" id="IPR051448">
    <property type="entry name" value="CdaR-like_regulators"/>
</dbReference>
<proteinExistence type="predicted"/>